<evidence type="ECO:0000256" key="3">
    <source>
        <dbReference type="ARBA" id="ARBA00022741"/>
    </source>
</evidence>
<evidence type="ECO:0000259" key="7">
    <source>
        <dbReference type="PROSITE" id="PS50011"/>
    </source>
</evidence>
<dbReference type="SMART" id="SM00220">
    <property type="entry name" value="S_TKc"/>
    <property type="match status" value="1"/>
</dbReference>
<proteinExistence type="predicted"/>
<keyword evidence="1" id="KW-0723">Serine/threonine-protein kinase</keyword>
<evidence type="ECO:0000256" key="2">
    <source>
        <dbReference type="ARBA" id="ARBA00022679"/>
    </source>
</evidence>
<dbReference type="PROSITE" id="PS00108">
    <property type="entry name" value="PROTEIN_KINASE_ST"/>
    <property type="match status" value="1"/>
</dbReference>
<dbReference type="PROSITE" id="PS50011">
    <property type="entry name" value="PROTEIN_KINASE_DOM"/>
    <property type="match status" value="1"/>
</dbReference>
<evidence type="ECO:0000256" key="6">
    <source>
        <dbReference type="SAM" id="MobiDB-lite"/>
    </source>
</evidence>
<dbReference type="Gene3D" id="3.30.200.20">
    <property type="entry name" value="Phosphorylase Kinase, domain 1"/>
    <property type="match status" value="2"/>
</dbReference>
<gene>
    <name evidence="8" type="ORF">PCAR00345_LOCUS24753</name>
</gene>
<feature type="domain" description="Protein kinase" evidence="7">
    <location>
        <begin position="220"/>
        <end position="516"/>
    </location>
</feature>
<dbReference type="PANTHER" id="PTHR24355">
    <property type="entry name" value="G PROTEIN-COUPLED RECEPTOR KINASE/RIBOSOMAL PROTEIN S6 KINASE"/>
    <property type="match status" value="1"/>
</dbReference>
<sequence>MSSVKLQADRENFKVYMSAADKLHLEQSRRERMNAMHAKFLLNGAPKRWLQPFKEVSDEELHQRRALFCDQFYGASIWAAWCRGKVAQYHIAQWLVSETPRPMAACALMRFLLRIGNLSSDTGPNATLAVKVLRSDLPPMVEARDTVANVARTQLPLLHAATRRWPYHRRTFLAALEPILVRLPEAAIEFAVFAPSEWALALVRTSALIERPLRPDCLAKKLSSLLAVGGFGRVEIGWNKTWAIPYALKRQNTAMVMGKDHVDKILTEWRVHTAVHSRFVLECLYSYVDDKDLVLALRLMPGGDLSLYVKRAIEQEVEMDGFLRYGLDKLSVESPMNSSLWIDQPTRICRFYLASVVLGLEALHTAGFVYRDLKDRNILLDFAGQARLGDFGLAVDVSKRPTSGSAGTKGYWAPEQLDKRLYSTSPDFWTLGVVAYQFHCLKLPFRVPSSVPKDEQKDVLKQMVLTKDFDRDVRKHPVLGKVPHLLDLLEGLMTKDPHARLGVRRGFSEIKEHPYFAYFDWDKLASGIMPAPLRPSTTSINAAAPNEKSLKPEFQEWAEKPTPKEASTVFAGWEQVNRLAVEELTVDLLDANPNYFQDRCALPGLELTESSSRLIDSFEESSTRTTQPDSEDTPSAPEPRRWPIGTAKWSQLGDVASSKQLSHVLHAGLKQDRNSSRSSLFEVPAPEVKHDSCCAIC</sequence>
<evidence type="ECO:0000256" key="5">
    <source>
        <dbReference type="ARBA" id="ARBA00022840"/>
    </source>
</evidence>
<keyword evidence="5" id="KW-0067">ATP-binding</keyword>
<dbReference type="PANTHER" id="PTHR24355:SF18">
    <property type="entry name" value="G PROTEIN-COUPLED RECEPTOR KINASE"/>
    <property type="match status" value="1"/>
</dbReference>
<dbReference type="InterPro" id="IPR000719">
    <property type="entry name" value="Prot_kinase_dom"/>
</dbReference>
<reference evidence="8" key="1">
    <citation type="submission" date="2021-01" db="EMBL/GenBank/DDBJ databases">
        <authorList>
            <person name="Corre E."/>
            <person name="Pelletier E."/>
            <person name="Niang G."/>
            <person name="Scheremetjew M."/>
            <person name="Finn R."/>
            <person name="Kale V."/>
            <person name="Holt S."/>
            <person name="Cochrane G."/>
            <person name="Meng A."/>
            <person name="Brown T."/>
            <person name="Cohen L."/>
        </authorList>
    </citation>
    <scope>NUCLEOTIDE SEQUENCE</scope>
    <source>
        <strain evidence="8">CCMP645</strain>
    </source>
</reference>
<dbReference type="EMBL" id="HBIZ01038815">
    <property type="protein sequence ID" value="CAE0772141.1"/>
    <property type="molecule type" value="Transcribed_RNA"/>
</dbReference>
<dbReference type="GO" id="GO:0005524">
    <property type="term" value="F:ATP binding"/>
    <property type="evidence" value="ECO:0007669"/>
    <property type="project" value="UniProtKB-KW"/>
</dbReference>
<evidence type="ECO:0000256" key="1">
    <source>
        <dbReference type="ARBA" id="ARBA00022527"/>
    </source>
</evidence>
<evidence type="ECO:0000313" key="8">
    <source>
        <dbReference type="EMBL" id="CAE0772141.1"/>
    </source>
</evidence>
<protein>
    <recommendedName>
        <fullName evidence="7">Protein kinase domain-containing protein</fullName>
    </recommendedName>
</protein>
<dbReference type="SUPFAM" id="SSF56112">
    <property type="entry name" value="Protein kinase-like (PK-like)"/>
    <property type="match status" value="1"/>
</dbReference>
<organism evidence="8">
    <name type="scientific">Chrysotila carterae</name>
    <name type="common">Marine alga</name>
    <name type="synonym">Syracosphaera carterae</name>
    <dbReference type="NCBI Taxonomy" id="13221"/>
    <lineage>
        <taxon>Eukaryota</taxon>
        <taxon>Haptista</taxon>
        <taxon>Haptophyta</taxon>
        <taxon>Prymnesiophyceae</taxon>
        <taxon>Isochrysidales</taxon>
        <taxon>Isochrysidaceae</taxon>
        <taxon>Chrysotila</taxon>
    </lineage>
</organism>
<dbReference type="AlphaFoldDB" id="A0A7S4F4H9"/>
<accession>A0A7S4F4H9</accession>
<dbReference type="GO" id="GO:0004674">
    <property type="term" value="F:protein serine/threonine kinase activity"/>
    <property type="evidence" value="ECO:0007669"/>
    <property type="project" value="UniProtKB-KW"/>
</dbReference>
<name>A0A7S4F4H9_CHRCT</name>
<keyword evidence="4" id="KW-0418">Kinase</keyword>
<dbReference type="InterPro" id="IPR011009">
    <property type="entry name" value="Kinase-like_dom_sf"/>
</dbReference>
<dbReference type="Gene3D" id="1.10.510.10">
    <property type="entry name" value="Transferase(Phosphotransferase) domain 1"/>
    <property type="match status" value="1"/>
</dbReference>
<dbReference type="InterPro" id="IPR008271">
    <property type="entry name" value="Ser/Thr_kinase_AS"/>
</dbReference>
<evidence type="ECO:0000256" key="4">
    <source>
        <dbReference type="ARBA" id="ARBA00022777"/>
    </source>
</evidence>
<keyword evidence="2" id="KW-0808">Transferase</keyword>
<dbReference type="Pfam" id="PF00069">
    <property type="entry name" value="Pkinase"/>
    <property type="match status" value="1"/>
</dbReference>
<feature type="region of interest" description="Disordered" evidence="6">
    <location>
        <begin position="616"/>
        <end position="643"/>
    </location>
</feature>
<keyword evidence="3" id="KW-0547">Nucleotide-binding</keyword>